<dbReference type="GO" id="GO:0003677">
    <property type="term" value="F:DNA binding"/>
    <property type="evidence" value="ECO:0007669"/>
    <property type="project" value="UniProtKB-KW"/>
</dbReference>
<name>A0A354LYS9_9BACT</name>
<gene>
    <name evidence="3" type="ORF">DDY73_00280</name>
</gene>
<dbReference type="CDD" id="cd04765">
    <property type="entry name" value="HTH_MlrA-like_sg2"/>
    <property type="match status" value="1"/>
</dbReference>
<dbReference type="PANTHER" id="PTHR30204">
    <property type="entry name" value="REDOX-CYCLING DRUG-SENSING TRANSCRIPTIONAL ACTIVATOR SOXR"/>
    <property type="match status" value="1"/>
</dbReference>
<sequence length="126" mass="14738">MDTEKKQKRIYYTIGDVAEYFGVNESTLRYWEDEFDIITPRRSSRGVRFYNQEDIDNVRLVYYLLKEKGLTLAGAKKQLRENRSGVIRSNEIISRLKSVREELCGIRNELAKIDVSGHNESDEADL</sequence>
<feature type="domain" description="HTH merR-type" evidence="2">
    <location>
        <begin position="11"/>
        <end position="81"/>
    </location>
</feature>
<protein>
    <submittedName>
        <fullName evidence="3">MerR family transcriptional regulator</fullName>
    </submittedName>
</protein>
<dbReference type="Pfam" id="PF13411">
    <property type="entry name" value="MerR_1"/>
    <property type="match status" value="1"/>
</dbReference>
<dbReference type="GO" id="GO:0003700">
    <property type="term" value="F:DNA-binding transcription factor activity"/>
    <property type="evidence" value="ECO:0007669"/>
    <property type="project" value="InterPro"/>
</dbReference>
<dbReference type="Proteomes" id="UP000262954">
    <property type="component" value="Unassembled WGS sequence"/>
</dbReference>
<organism evidence="3 4">
    <name type="scientific">Coprobacter fastidiosus</name>
    <dbReference type="NCBI Taxonomy" id="1099853"/>
    <lineage>
        <taxon>Bacteria</taxon>
        <taxon>Pseudomonadati</taxon>
        <taxon>Bacteroidota</taxon>
        <taxon>Bacteroidia</taxon>
        <taxon>Bacteroidales</taxon>
        <taxon>Barnesiellaceae</taxon>
        <taxon>Coprobacter</taxon>
    </lineage>
</organism>
<evidence type="ECO:0000313" key="3">
    <source>
        <dbReference type="EMBL" id="HBJ07418.1"/>
    </source>
</evidence>
<evidence type="ECO:0000256" key="1">
    <source>
        <dbReference type="ARBA" id="ARBA00023125"/>
    </source>
</evidence>
<dbReference type="RefSeq" id="WP_009319158.1">
    <property type="nucleotide sequence ID" value="NZ_AP028032.1"/>
</dbReference>
<reference evidence="3 4" key="1">
    <citation type="journal article" date="2018" name="Nat. Biotechnol.">
        <title>A standardized bacterial taxonomy based on genome phylogeny substantially revises the tree of life.</title>
        <authorList>
            <person name="Parks D.H."/>
            <person name="Chuvochina M."/>
            <person name="Waite D.W."/>
            <person name="Rinke C."/>
            <person name="Skarshewski A."/>
            <person name="Chaumeil P.A."/>
            <person name="Hugenholtz P."/>
        </authorList>
    </citation>
    <scope>NUCLEOTIDE SEQUENCE [LARGE SCALE GENOMIC DNA]</scope>
    <source>
        <strain evidence="3">UBA11482</strain>
    </source>
</reference>
<proteinExistence type="predicted"/>
<dbReference type="InterPro" id="IPR000551">
    <property type="entry name" value="MerR-type_HTH_dom"/>
</dbReference>
<dbReference type="PROSITE" id="PS50937">
    <property type="entry name" value="HTH_MERR_2"/>
    <property type="match status" value="1"/>
</dbReference>
<accession>A0A354LYS9</accession>
<dbReference type="SMART" id="SM00422">
    <property type="entry name" value="HTH_MERR"/>
    <property type="match status" value="1"/>
</dbReference>
<dbReference type="Gene3D" id="1.10.1660.10">
    <property type="match status" value="1"/>
</dbReference>
<dbReference type="EMBL" id="DNWC01000006">
    <property type="protein sequence ID" value="HBJ07418.1"/>
    <property type="molecule type" value="Genomic_DNA"/>
</dbReference>
<dbReference type="InterPro" id="IPR047057">
    <property type="entry name" value="MerR_fam"/>
</dbReference>
<dbReference type="PANTHER" id="PTHR30204:SF15">
    <property type="entry name" value="BLL5018 PROTEIN"/>
    <property type="match status" value="1"/>
</dbReference>
<evidence type="ECO:0000259" key="2">
    <source>
        <dbReference type="PROSITE" id="PS50937"/>
    </source>
</evidence>
<dbReference type="GeneID" id="92929258"/>
<evidence type="ECO:0000313" key="4">
    <source>
        <dbReference type="Proteomes" id="UP000262954"/>
    </source>
</evidence>
<comment type="caution">
    <text evidence="3">The sequence shown here is derived from an EMBL/GenBank/DDBJ whole genome shotgun (WGS) entry which is preliminary data.</text>
</comment>
<dbReference type="AlphaFoldDB" id="A0A354LYS9"/>
<dbReference type="SUPFAM" id="SSF46955">
    <property type="entry name" value="Putative DNA-binding domain"/>
    <property type="match status" value="1"/>
</dbReference>
<dbReference type="InterPro" id="IPR009061">
    <property type="entry name" value="DNA-bd_dom_put_sf"/>
</dbReference>
<keyword evidence="1" id="KW-0238">DNA-binding</keyword>